<accession>A0AAN9LZK0</accession>
<reference evidence="1 2" key="1">
    <citation type="submission" date="2024-01" db="EMBL/GenBank/DDBJ databases">
        <title>The genomes of 5 underutilized Papilionoideae crops provide insights into root nodulation and disease resistanc.</title>
        <authorList>
            <person name="Jiang F."/>
        </authorList>
    </citation>
    <scope>NUCLEOTIDE SEQUENCE [LARGE SCALE GENOMIC DNA]</scope>
    <source>
        <strain evidence="1">LVBAO_FW01</strain>
        <tissue evidence="1">Leaves</tissue>
    </source>
</reference>
<dbReference type="Proteomes" id="UP001367508">
    <property type="component" value="Unassembled WGS sequence"/>
</dbReference>
<name>A0AAN9LZK0_CANGL</name>
<dbReference type="AlphaFoldDB" id="A0AAN9LZK0"/>
<comment type="caution">
    <text evidence="1">The sequence shown here is derived from an EMBL/GenBank/DDBJ whole genome shotgun (WGS) entry which is preliminary data.</text>
</comment>
<dbReference type="EMBL" id="JAYMYQ010000003">
    <property type="protein sequence ID" value="KAK7345345.1"/>
    <property type="molecule type" value="Genomic_DNA"/>
</dbReference>
<proteinExistence type="predicted"/>
<sequence>MRTKDLREQKRLNFSRQIILEKGQQRRVVAGAKWLTLKNPFVDFVSALPFVFNTQMLPPYSLFCSSSTFSGIGRKKIRGE</sequence>
<protein>
    <submittedName>
        <fullName evidence="1">Uncharacterized protein</fullName>
    </submittedName>
</protein>
<evidence type="ECO:0000313" key="2">
    <source>
        <dbReference type="Proteomes" id="UP001367508"/>
    </source>
</evidence>
<evidence type="ECO:0000313" key="1">
    <source>
        <dbReference type="EMBL" id="KAK7345345.1"/>
    </source>
</evidence>
<organism evidence="1 2">
    <name type="scientific">Canavalia gladiata</name>
    <name type="common">Sword bean</name>
    <name type="synonym">Dolichos gladiatus</name>
    <dbReference type="NCBI Taxonomy" id="3824"/>
    <lineage>
        <taxon>Eukaryota</taxon>
        <taxon>Viridiplantae</taxon>
        <taxon>Streptophyta</taxon>
        <taxon>Embryophyta</taxon>
        <taxon>Tracheophyta</taxon>
        <taxon>Spermatophyta</taxon>
        <taxon>Magnoliopsida</taxon>
        <taxon>eudicotyledons</taxon>
        <taxon>Gunneridae</taxon>
        <taxon>Pentapetalae</taxon>
        <taxon>rosids</taxon>
        <taxon>fabids</taxon>
        <taxon>Fabales</taxon>
        <taxon>Fabaceae</taxon>
        <taxon>Papilionoideae</taxon>
        <taxon>50 kb inversion clade</taxon>
        <taxon>NPAAA clade</taxon>
        <taxon>indigoferoid/millettioid clade</taxon>
        <taxon>Phaseoleae</taxon>
        <taxon>Canavalia</taxon>
    </lineage>
</organism>
<gene>
    <name evidence="1" type="ORF">VNO77_15947</name>
</gene>
<keyword evidence="2" id="KW-1185">Reference proteome</keyword>